<keyword evidence="3" id="KW-0862">Zinc</keyword>
<evidence type="ECO:0000313" key="7">
    <source>
        <dbReference type="Proteomes" id="UP000187485"/>
    </source>
</evidence>
<evidence type="ECO:0000313" key="6">
    <source>
        <dbReference type="EMBL" id="GAV23749.1"/>
    </source>
</evidence>
<evidence type="ECO:0000256" key="1">
    <source>
        <dbReference type="ARBA" id="ARBA00022723"/>
    </source>
</evidence>
<dbReference type="PANTHER" id="PTHR33823">
    <property type="entry name" value="RNA POLYMERASE-BINDING TRANSCRIPTION FACTOR DKSA-RELATED"/>
    <property type="match status" value="1"/>
</dbReference>
<keyword evidence="2" id="KW-0863">Zinc-finger</keyword>
<keyword evidence="1" id="KW-0479">Metal-binding</keyword>
<comment type="caution">
    <text evidence="6">The sequence shown here is derived from an EMBL/GenBank/DDBJ whole genome shotgun (WGS) entry which is preliminary data.</text>
</comment>
<dbReference type="InterPro" id="IPR000962">
    <property type="entry name" value="Znf_DskA_TraR"/>
</dbReference>
<dbReference type="Gene3D" id="1.20.120.910">
    <property type="entry name" value="DksA, coiled-coil domain"/>
    <property type="match status" value="1"/>
</dbReference>
<dbReference type="RefSeq" id="WP_075860137.1">
    <property type="nucleotide sequence ID" value="NZ_BDJK01000055.1"/>
</dbReference>
<dbReference type="InterPro" id="IPR037187">
    <property type="entry name" value="DnaK_N"/>
</dbReference>
<dbReference type="GO" id="GO:0008270">
    <property type="term" value="F:zinc ion binding"/>
    <property type="evidence" value="ECO:0007669"/>
    <property type="project" value="UniProtKB-KW"/>
</dbReference>
<protein>
    <recommendedName>
        <fullName evidence="5">Zinc finger DksA/TraR C4-type domain-containing protein</fullName>
    </recommendedName>
</protein>
<dbReference type="STRING" id="870242.cpu_22590"/>
<feature type="zinc finger region" description="dksA C4-type" evidence="4">
    <location>
        <begin position="88"/>
        <end position="112"/>
    </location>
</feature>
<dbReference type="AlphaFoldDB" id="A0A1L8CY10"/>
<dbReference type="InterPro" id="IPR014240">
    <property type="entry name" value="YteA"/>
</dbReference>
<evidence type="ECO:0000256" key="4">
    <source>
        <dbReference type="PROSITE-ProRule" id="PRU00510"/>
    </source>
</evidence>
<dbReference type="Pfam" id="PF01258">
    <property type="entry name" value="zf-dskA_traR"/>
    <property type="match status" value="1"/>
</dbReference>
<dbReference type="OrthoDB" id="9811543at2"/>
<proteinExistence type="predicted"/>
<accession>A0A1L8CY10</accession>
<dbReference type="PROSITE" id="PS51128">
    <property type="entry name" value="ZF_DKSA_2"/>
    <property type="match status" value="1"/>
</dbReference>
<dbReference type="NCBIfam" id="TIGR02890">
    <property type="entry name" value="bacill_yteA"/>
    <property type="match status" value="1"/>
</dbReference>
<keyword evidence="7" id="KW-1185">Reference proteome</keyword>
<dbReference type="EMBL" id="BDJK01000055">
    <property type="protein sequence ID" value="GAV23749.1"/>
    <property type="molecule type" value="Genomic_DNA"/>
</dbReference>
<reference evidence="7" key="1">
    <citation type="submission" date="2016-12" db="EMBL/GenBank/DDBJ databases">
        <title>Draft Genome Sequences od Carboxydothermus pertinax and islandicus, Hydrogenogenic Carboxydotrophic Bacteria.</title>
        <authorList>
            <person name="Fukuyama Y."/>
            <person name="Ohmae K."/>
            <person name="Yoneda Y."/>
            <person name="Yoshida T."/>
            <person name="Sako Y."/>
        </authorList>
    </citation>
    <scope>NUCLEOTIDE SEQUENCE [LARGE SCALE GENOMIC DNA]</scope>
    <source>
        <strain evidence="7">Ug1</strain>
    </source>
</reference>
<name>A0A1L8CY10_9THEO</name>
<organism evidence="6 7">
    <name type="scientific">Carboxydothermus pertinax</name>
    <dbReference type="NCBI Taxonomy" id="870242"/>
    <lineage>
        <taxon>Bacteria</taxon>
        <taxon>Bacillati</taxon>
        <taxon>Bacillota</taxon>
        <taxon>Clostridia</taxon>
        <taxon>Thermoanaerobacterales</taxon>
        <taxon>Thermoanaerobacteraceae</taxon>
        <taxon>Carboxydothermus</taxon>
    </lineage>
</organism>
<feature type="domain" description="Zinc finger DksA/TraR C4-type" evidence="5">
    <location>
        <begin position="83"/>
        <end position="117"/>
    </location>
</feature>
<evidence type="ECO:0000256" key="2">
    <source>
        <dbReference type="ARBA" id="ARBA00022771"/>
    </source>
</evidence>
<dbReference type="PANTHER" id="PTHR33823:SF4">
    <property type="entry name" value="GENERAL STRESS PROTEIN 16O"/>
    <property type="match status" value="1"/>
</dbReference>
<evidence type="ECO:0000259" key="5">
    <source>
        <dbReference type="Pfam" id="PF01258"/>
    </source>
</evidence>
<sequence length="216" mass="25007">MELAKFKKLLLEQKAEYESRLAEFKKVKEVPFFENIQELSFYDNHPGDLGSESFERSKDLALLDNLQVKLRQIDEALALLSQGKYGVCIDCGQKIPEERLLANPVAIRCVDCQKKVEERTVPSIRPIEEQILSPFLEKFNLDNTTQTMFDGEDSWQAVASFNLRENIFYEDLPPEENNNSVEEVDSIPYEVGDNGVFYQNYRGLDDEGKPREYHLK</sequence>
<dbReference type="Proteomes" id="UP000187485">
    <property type="component" value="Unassembled WGS sequence"/>
</dbReference>
<dbReference type="SUPFAM" id="SSF57716">
    <property type="entry name" value="Glucocorticoid receptor-like (DNA-binding domain)"/>
    <property type="match status" value="1"/>
</dbReference>
<gene>
    <name evidence="6" type="ORF">cpu_22590</name>
</gene>
<dbReference type="SUPFAM" id="SSF109635">
    <property type="entry name" value="DnaK suppressor protein DksA, alpha-hairpin domain"/>
    <property type="match status" value="1"/>
</dbReference>
<evidence type="ECO:0000256" key="3">
    <source>
        <dbReference type="ARBA" id="ARBA00022833"/>
    </source>
</evidence>